<proteinExistence type="predicted"/>
<comment type="caution">
    <text evidence="1">The sequence shown here is derived from an EMBL/GenBank/DDBJ whole genome shotgun (WGS) entry which is preliminary data.</text>
</comment>
<protein>
    <submittedName>
        <fullName evidence="1">Uncharacterized protein</fullName>
    </submittedName>
</protein>
<dbReference type="AlphaFoldDB" id="A0A7W8HWG3"/>
<dbReference type="Gene3D" id="3.40.50.740">
    <property type="match status" value="1"/>
</dbReference>
<gene>
    <name evidence="1" type="ORF">HNR26_004689</name>
</gene>
<accession>A0A7W8HWG3</accession>
<evidence type="ECO:0000313" key="1">
    <source>
        <dbReference type="EMBL" id="MBB5278588.1"/>
    </source>
</evidence>
<name>A0A7W8HWG3_9HYPH</name>
<dbReference type="Proteomes" id="UP000550895">
    <property type="component" value="Unassembled WGS sequence"/>
</dbReference>
<evidence type="ECO:0000313" key="2">
    <source>
        <dbReference type="Proteomes" id="UP000550895"/>
    </source>
</evidence>
<organism evidence="1 2">
    <name type="scientific">Rhizobium rosettiformans</name>
    <dbReference type="NCBI Taxonomy" id="1368430"/>
    <lineage>
        <taxon>Bacteria</taxon>
        <taxon>Pseudomonadati</taxon>
        <taxon>Pseudomonadota</taxon>
        <taxon>Alphaproteobacteria</taxon>
        <taxon>Hyphomicrobiales</taxon>
        <taxon>Rhizobiaceae</taxon>
        <taxon>Rhizobium/Agrobacterium group</taxon>
        <taxon>Rhizobium</taxon>
    </lineage>
</organism>
<sequence>MDPPGQSMPDCLIAPRLANTMERVLTELGDDTYAA</sequence>
<keyword evidence="2" id="KW-1185">Reference proteome</keyword>
<dbReference type="EMBL" id="JACHGA010000024">
    <property type="protein sequence ID" value="MBB5278588.1"/>
    <property type="molecule type" value="Genomic_DNA"/>
</dbReference>
<reference evidence="1 2" key="1">
    <citation type="submission" date="2020-08" db="EMBL/GenBank/DDBJ databases">
        <title>Genomic Encyclopedia of Type Strains, Phase IV (KMG-IV): sequencing the most valuable type-strain genomes for metagenomic binning, comparative biology and taxonomic classification.</title>
        <authorList>
            <person name="Goeker M."/>
        </authorList>
    </citation>
    <scope>NUCLEOTIDE SEQUENCE [LARGE SCALE GENOMIC DNA]</scope>
    <source>
        <strain evidence="1 2">DSM 26376</strain>
    </source>
</reference>
<dbReference type="Gene3D" id="3.30.200.200">
    <property type="match status" value="1"/>
</dbReference>